<organism evidence="1 2">
    <name type="scientific">Pseudomaricurvus hydrocarbonicus</name>
    <dbReference type="NCBI Taxonomy" id="1470433"/>
    <lineage>
        <taxon>Bacteria</taxon>
        <taxon>Pseudomonadati</taxon>
        <taxon>Pseudomonadota</taxon>
        <taxon>Gammaproteobacteria</taxon>
        <taxon>Cellvibrionales</taxon>
        <taxon>Cellvibrionaceae</taxon>
        <taxon>Pseudomaricurvus</taxon>
    </lineage>
</organism>
<name>A0A9E5MNX7_9GAMM</name>
<proteinExistence type="predicted"/>
<evidence type="ECO:0000313" key="1">
    <source>
        <dbReference type="EMBL" id="NHO67745.1"/>
    </source>
</evidence>
<dbReference type="Proteomes" id="UP000787472">
    <property type="component" value="Unassembled WGS sequence"/>
</dbReference>
<keyword evidence="2" id="KW-1185">Reference proteome</keyword>
<dbReference type="AlphaFoldDB" id="A0A9E5MNX7"/>
<sequence>MPKVRPQATAKTESATAASLGCARAGQWARWLLLPTLLLLIITGSHAAFENNRHNTAVVESEVLSPGVENPGLNPADVTDEGYGNSDQPHHALPAQAVLLNHNPHYRVYYLHLTPNPTSPLSGSIAARAPPEFTAPNSPVFIF</sequence>
<dbReference type="RefSeq" id="WP_167191031.1">
    <property type="nucleotide sequence ID" value="NZ_JAAONZ010000019.1"/>
</dbReference>
<dbReference type="EMBL" id="JAAONZ010000019">
    <property type="protein sequence ID" value="NHO67745.1"/>
    <property type="molecule type" value="Genomic_DNA"/>
</dbReference>
<comment type="caution">
    <text evidence="1">The sequence shown here is derived from an EMBL/GenBank/DDBJ whole genome shotgun (WGS) entry which is preliminary data.</text>
</comment>
<gene>
    <name evidence="1" type="ORF">G8770_19535</name>
</gene>
<accession>A0A9E5MNX7</accession>
<protein>
    <submittedName>
        <fullName evidence="1">Uncharacterized protein</fullName>
    </submittedName>
</protein>
<evidence type="ECO:0000313" key="2">
    <source>
        <dbReference type="Proteomes" id="UP000787472"/>
    </source>
</evidence>
<reference evidence="1" key="1">
    <citation type="submission" date="2020-03" db="EMBL/GenBank/DDBJ databases">
        <authorList>
            <person name="Guo F."/>
        </authorList>
    </citation>
    <scope>NUCLEOTIDE SEQUENCE</scope>
    <source>
        <strain evidence="1">JCM 30134</strain>
    </source>
</reference>